<dbReference type="Proteomes" id="UP000070560">
    <property type="component" value="Chromosome"/>
</dbReference>
<dbReference type="PANTHER" id="PTHR34405">
    <property type="entry name" value="CRISPR-ASSOCIATED ENDORIBONUCLEASE CAS2"/>
    <property type="match status" value="1"/>
</dbReference>
<dbReference type="CDD" id="cd09725">
    <property type="entry name" value="Cas2_I_II_III"/>
    <property type="match status" value="1"/>
</dbReference>
<accession>A0A7U4QKA9</accession>
<gene>
    <name evidence="9" type="primary">cas2</name>
    <name evidence="11" type="ORF">HS1_001101</name>
</gene>
<keyword evidence="6 9" id="KW-0378">Hydrolase</keyword>
<name>A0A7U4QKA9_DESA2</name>
<evidence type="ECO:0000256" key="10">
    <source>
        <dbReference type="PIRNR" id="PIRNR032582"/>
    </source>
</evidence>
<protein>
    <recommendedName>
        <fullName evidence="9">CRISPR-associated endoribonuclease Cas2</fullName>
        <ecNumber evidence="9">3.1.-.-</ecNumber>
    </recommendedName>
</protein>
<evidence type="ECO:0000256" key="5">
    <source>
        <dbReference type="ARBA" id="ARBA00022759"/>
    </source>
</evidence>
<keyword evidence="12" id="KW-1185">Reference proteome</keyword>
<dbReference type="RefSeq" id="WP_066062094.1">
    <property type="nucleotide sequence ID" value="NZ_CP013015.1"/>
</dbReference>
<evidence type="ECO:0000256" key="6">
    <source>
        <dbReference type="ARBA" id="ARBA00022801"/>
    </source>
</evidence>
<keyword evidence="4 9" id="KW-0479">Metal-binding</keyword>
<dbReference type="Pfam" id="PF09827">
    <property type="entry name" value="CRISPR_Cas2"/>
    <property type="match status" value="1"/>
</dbReference>
<dbReference type="PIRSF" id="PIRSF032582">
    <property type="entry name" value="Cas2"/>
    <property type="match status" value="1"/>
</dbReference>
<dbReference type="SUPFAM" id="SSF143430">
    <property type="entry name" value="TTP0101/SSO1404-like"/>
    <property type="match status" value="1"/>
</dbReference>
<dbReference type="GO" id="GO:0016787">
    <property type="term" value="F:hydrolase activity"/>
    <property type="evidence" value="ECO:0007669"/>
    <property type="project" value="UniProtKB-KW"/>
</dbReference>
<dbReference type="OrthoDB" id="9798176at2"/>
<evidence type="ECO:0000256" key="8">
    <source>
        <dbReference type="ARBA" id="ARBA00023118"/>
    </source>
</evidence>
<evidence type="ECO:0000313" key="11">
    <source>
        <dbReference type="EMBL" id="AMM40905.1"/>
    </source>
</evidence>
<evidence type="ECO:0000313" key="12">
    <source>
        <dbReference type="Proteomes" id="UP000070560"/>
    </source>
</evidence>
<keyword evidence="3 9" id="KW-0540">Nuclease</keyword>
<feature type="binding site" evidence="9">
    <location>
        <position position="12"/>
    </location>
    <ligand>
        <name>Mg(2+)</name>
        <dbReference type="ChEBI" id="CHEBI:18420"/>
        <note>catalytic</note>
    </ligand>
</feature>
<comment type="cofactor">
    <cofactor evidence="1 9">
        <name>Mg(2+)</name>
        <dbReference type="ChEBI" id="CHEBI:18420"/>
    </cofactor>
</comment>
<dbReference type="NCBIfam" id="TIGR01573">
    <property type="entry name" value="cas2"/>
    <property type="match status" value="1"/>
</dbReference>
<comment type="function">
    <text evidence="9">CRISPR (clustered regularly interspaced short palindromic repeat), is an adaptive immune system that provides protection against mobile genetic elements (viruses, transposable elements and conjugative plasmids). CRISPR clusters contain sequences complementary to antecedent mobile elements and target invading nucleic acids. CRISPR clusters are transcribed and processed into CRISPR RNA (crRNA). Functions as a ssRNA-specific endoribonuclease. Involved in the integration of spacer DNA into the CRISPR cassette.</text>
</comment>
<dbReference type="AlphaFoldDB" id="A0A7U4QKA9"/>
<organism evidence="11 12">
    <name type="scientific">Desulfofervidus auxilii</name>
    <dbReference type="NCBI Taxonomy" id="1621989"/>
    <lineage>
        <taxon>Bacteria</taxon>
        <taxon>Pseudomonadati</taxon>
        <taxon>Thermodesulfobacteriota</taxon>
        <taxon>Candidatus Desulfofervidia</taxon>
        <taxon>Candidatus Desulfofervidales</taxon>
        <taxon>Candidatus Desulfofervidaceae</taxon>
        <taxon>Candidatus Desulfofervidus</taxon>
    </lineage>
</organism>
<proteinExistence type="inferred from homology"/>
<comment type="similarity">
    <text evidence="2 9 10">Belongs to the CRISPR-associated endoribonuclease Cas2 protein family.</text>
</comment>
<dbReference type="EMBL" id="CP013015">
    <property type="protein sequence ID" value="AMM40905.1"/>
    <property type="molecule type" value="Genomic_DNA"/>
</dbReference>
<evidence type="ECO:0000256" key="9">
    <source>
        <dbReference type="HAMAP-Rule" id="MF_01471"/>
    </source>
</evidence>
<dbReference type="Gene3D" id="3.30.70.240">
    <property type="match status" value="1"/>
</dbReference>
<dbReference type="KEGG" id="daw:HS1_001101"/>
<keyword evidence="8 9" id="KW-0051">Antiviral defense</keyword>
<keyword evidence="7 9" id="KW-0460">Magnesium</keyword>
<dbReference type="InterPro" id="IPR019199">
    <property type="entry name" value="Virulence_VapD/CRISPR_Cas2"/>
</dbReference>
<evidence type="ECO:0000256" key="7">
    <source>
        <dbReference type="ARBA" id="ARBA00022842"/>
    </source>
</evidence>
<dbReference type="GO" id="GO:0051607">
    <property type="term" value="P:defense response to virus"/>
    <property type="evidence" value="ECO:0007669"/>
    <property type="project" value="UniProtKB-UniRule"/>
</dbReference>
<evidence type="ECO:0000256" key="4">
    <source>
        <dbReference type="ARBA" id="ARBA00022723"/>
    </source>
</evidence>
<dbReference type="GO" id="GO:0046872">
    <property type="term" value="F:metal ion binding"/>
    <property type="evidence" value="ECO:0007669"/>
    <property type="project" value="UniProtKB-UniRule"/>
</dbReference>
<comment type="subunit">
    <text evidence="9">Homodimer, forms a heterotetramer with a Cas1 homodimer.</text>
</comment>
<dbReference type="InterPro" id="IPR021127">
    <property type="entry name" value="CRISPR_associated_Cas2"/>
</dbReference>
<sequence length="96" mass="11739">MKEKQFVIVSYDIADEERLRKIAKIMEDYGFRVLYSVFECYINRSLFEEMKTKVEKLIDHLEDSVIYYFLCEHCREKIEHIGRTPFYLEEEKVEVV</sequence>
<dbReference type="EC" id="3.1.-.-" evidence="9"/>
<keyword evidence="5 9" id="KW-0255">Endonuclease</keyword>
<reference evidence="11 12" key="1">
    <citation type="submission" date="2015-10" db="EMBL/GenBank/DDBJ databases">
        <title>Candidatus Desulfofervidus auxilii, a hydrogenotrophic sulfate-reducing bacterium involved in the thermophilic anaerobic oxidation of methane.</title>
        <authorList>
            <person name="Krukenberg V."/>
            <person name="Richter M."/>
            <person name="Wegener G."/>
        </authorList>
    </citation>
    <scope>NUCLEOTIDE SEQUENCE [LARGE SCALE GENOMIC DNA]</scope>
    <source>
        <strain evidence="11 12">HS1</strain>
    </source>
</reference>
<dbReference type="HAMAP" id="MF_01471">
    <property type="entry name" value="Cas2"/>
    <property type="match status" value="1"/>
</dbReference>
<evidence type="ECO:0000256" key="1">
    <source>
        <dbReference type="ARBA" id="ARBA00001946"/>
    </source>
</evidence>
<evidence type="ECO:0000256" key="2">
    <source>
        <dbReference type="ARBA" id="ARBA00009959"/>
    </source>
</evidence>
<evidence type="ECO:0000256" key="3">
    <source>
        <dbReference type="ARBA" id="ARBA00022722"/>
    </source>
</evidence>
<dbReference type="GO" id="GO:0043571">
    <property type="term" value="P:maintenance of CRISPR repeat elements"/>
    <property type="evidence" value="ECO:0007669"/>
    <property type="project" value="UniProtKB-UniRule"/>
</dbReference>
<dbReference type="PANTHER" id="PTHR34405:SF3">
    <property type="entry name" value="CRISPR-ASSOCIATED ENDORIBONUCLEASE CAS2 3"/>
    <property type="match status" value="1"/>
</dbReference>
<dbReference type="GO" id="GO:0004521">
    <property type="term" value="F:RNA endonuclease activity"/>
    <property type="evidence" value="ECO:0007669"/>
    <property type="project" value="UniProtKB-UniRule"/>
</dbReference>